<geneLocation type="plasmid" evidence="3">
    <name>pR4WN_12CE1</name>
</geneLocation>
<dbReference type="InterPro" id="IPR007069">
    <property type="entry name" value="Transposase_32"/>
</dbReference>
<dbReference type="Pfam" id="PF04986">
    <property type="entry name" value="Y2_Tnp"/>
    <property type="match status" value="1"/>
</dbReference>
<dbReference type="InterPro" id="IPR036249">
    <property type="entry name" value="Thioredoxin-like_sf"/>
</dbReference>
<dbReference type="AlphaFoldDB" id="A0A7S9H962"/>
<dbReference type="Pfam" id="PF14319">
    <property type="entry name" value="Zn_Tnp_IS91"/>
    <property type="match status" value="1"/>
</dbReference>
<organism evidence="3">
    <name type="scientific">Acinetobacter lwoffii</name>
    <dbReference type="NCBI Taxonomy" id="28090"/>
    <lineage>
        <taxon>Bacteria</taxon>
        <taxon>Pseudomonadati</taxon>
        <taxon>Pseudomonadota</taxon>
        <taxon>Gammaproteobacteria</taxon>
        <taxon>Moraxellales</taxon>
        <taxon>Moraxellaceae</taxon>
        <taxon>Acinetobacter</taxon>
    </lineage>
</organism>
<dbReference type="EMBL" id="MT742180">
    <property type="protein sequence ID" value="QPG01126.1"/>
    <property type="molecule type" value="Genomic_DNA"/>
</dbReference>
<dbReference type="GO" id="GO:0004803">
    <property type="term" value="F:transposase activity"/>
    <property type="evidence" value="ECO:0007669"/>
    <property type="project" value="InterPro"/>
</dbReference>
<feature type="domain" description="Thioredoxin" evidence="2">
    <location>
        <begin position="2"/>
        <end position="152"/>
    </location>
</feature>
<dbReference type="SUPFAM" id="SSF52833">
    <property type="entry name" value="Thioredoxin-like"/>
    <property type="match status" value="1"/>
</dbReference>
<protein>
    <recommendedName>
        <fullName evidence="2">Thioredoxin domain-containing protein</fullName>
    </recommendedName>
</protein>
<evidence type="ECO:0000313" key="3">
    <source>
        <dbReference type="EMBL" id="QPG01126.1"/>
    </source>
</evidence>
<gene>
    <name evidence="3" type="ORF">12CE1_00085</name>
</gene>
<dbReference type="InterPro" id="IPR026889">
    <property type="entry name" value="Zn_Tnp"/>
</dbReference>
<feature type="region of interest" description="Disordered" evidence="1">
    <location>
        <begin position="479"/>
        <end position="503"/>
    </location>
</feature>
<proteinExistence type="predicted"/>
<dbReference type="Gene3D" id="3.40.30.10">
    <property type="entry name" value="Glutaredoxin"/>
    <property type="match status" value="1"/>
</dbReference>
<accession>A0A7S9H962</accession>
<reference evidence="3" key="1">
    <citation type="submission" date="2020-07" db="EMBL/GenBank/DDBJ databases">
        <title>A novel family of multi-drug resistance mega-plasmids in Acinetobacter species.</title>
        <authorList>
            <person name="Ghaly T.M."/>
            <person name="Sajjad A."/>
            <person name="Tetu S.G."/>
            <person name="Gillings M.R."/>
        </authorList>
    </citation>
    <scope>NUCLEOTIDE SEQUENCE</scope>
    <source>
        <strain evidence="3">12CE1</strain>
        <plasmid evidence="3">pR4WN_12CE1</plasmid>
    </source>
</reference>
<dbReference type="InterPro" id="IPR013766">
    <property type="entry name" value="Thioredoxin_domain"/>
</dbReference>
<keyword evidence="3" id="KW-0614">Plasmid</keyword>
<evidence type="ECO:0000259" key="2">
    <source>
        <dbReference type="PROSITE" id="PS51352"/>
    </source>
</evidence>
<name>A0A7S9H962_ACILW</name>
<evidence type="ECO:0000256" key="1">
    <source>
        <dbReference type="SAM" id="MobiDB-lite"/>
    </source>
</evidence>
<dbReference type="PROSITE" id="PS51352">
    <property type="entry name" value="THIOREDOXIN_2"/>
    <property type="match status" value="1"/>
</dbReference>
<sequence>MNEIERQAPELRVQKWIGKDGESIAPFKLSDIGPGPKILFAFQHWCQGCHLHGFPTLQKLHAALSSKDVGFAVIQTVFEGTHENTFEKLRVNQLKYELPIVFGHDEQPTGSPFPTFMEDYRTRGTPWFTVIDAGGSIVFSDFHLDAELEYGFLRVRCEDCHHERLVAFSCKRRGFCPSCGARRMVESAALLVDEVFPAEPIRQWVLSFPFQLRFLLARYPELMGKVLSIVYRILSTHLIKKAGFTKATAQSGSVTLIQRFGSALNLNVHYHMLFLDGIYTEDGHGKQRFHRVKAPTHDELNTLVHTLSHRIARCLEKRGVLERDAENTWLTLEEEEGDVLTQLQGASVTYRIATGPQQGRKVFTLQTLPGRENQADTNSRVANYAGFSLHAGVMAEAHQRDKLERLCRYISRPAISEKRLALTANGQIRYELKTPYRNGTTHVIFEPLDFIAKLAALVPKPRVNLTRFHGLFAPNSKHRVQVTPAKRGKKPDQSEGLDTGWCDKSPAERHRAMTWMQRLKRVFNIDIEVCEHCGGQVKVIASIEDPKVIELILNYLRQKAAKVDAAKQHELPPERAPPLTPSLFDPSQTCLFN</sequence>
<dbReference type="GO" id="GO:0006313">
    <property type="term" value="P:DNA transposition"/>
    <property type="evidence" value="ECO:0007669"/>
    <property type="project" value="InterPro"/>
</dbReference>
<dbReference type="GO" id="GO:0003677">
    <property type="term" value="F:DNA binding"/>
    <property type="evidence" value="ECO:0007669"/>
    <property type="project" value="InterPro"/>
</dbReference>